<dbReference type="InterPro" id="IPR045864">
    <property type="entry name" value="aa-tRNA-synth_II/BPL/LPL"/>
</dbReference>
<keyword evidence="4" id="KW-0648">Protein biosynthesis</keyword>
<keyword evidence="3" id="KW-0067">ATP-binding</keyword>
<feature type="domain" description="Aminoacyl-tRNA synthetase class II (D/K/N)" evidence="6">
    <location>
        <begin position="43"/>
        <end position="184"/>
    </location>
</feature>
<evidence type="ECO:0000259" key="6">
    <source>
        <dbReference type="Pfam" id="PF00152"/>
    </source>
</evidence>
<feature type="non-terminal residue" evidence="7">
    <location>
        <position position="1"/>
    </location>
</feature>
<dbReference type="Pfam" id="PF00152">
    <property type="entry name" value="tRNA-synt_2"/>
    <property type="match status" value="1"/>
</dbReference>
<protein>
    <recommendedName>
        <fullName evidence="6">Aminoacyl-tRNA synthetase class II (D/K/N) domain-containing protein</fullName>
    </recommendedName>
</protein>
<keyword evidence="2" id="KW-0547">Nucleotide-binding</keyword>
<sequence length="190" mass="21791">MLCKLACRIPFELNSKVSHHYRRYSVISAVIERANFGELTEVKGWVKSLRIQKEHIFADVNDEDGINKEQELALVDYCNGVPVFIIRWPKEQKSFYMKEAHDNTKVEALDLLAPITGELVGGSLREDDYNKLKSKLPSEALNWYLELRKFGNIPTGGFGLGLERLLQVLCSVPNIKDTLPFPRWPHNCDM</sequence>
<evidence type="ECO:0000256" key="5">
    <source>
        <dbReference type="ARBA" id="ARBA00023146"/>
    </source>
</evidence>
<accession>A0ABN8IIR3</accession>
<dbReference type="EMBL" id="OW152834">
    <property type="protein sequence ID" value="CAH2055961.1"/>
    <property type="molecule type" value="Genomic_DNA"/>
</dbReference>
<evidence type="ECO:0000256" key="3">
    <source>
        <dbReference type="ARBA" id="ARBA00022840"/>
    </source>
</evidence>
<evidence type="ECO:0000256" key="2">
    <source>
        <dbReference type="ARBA" id="ARBA00022741"/>
    </source>
</evidence>
<dbReference type="PANTHER" id="PTHR22594:SF34">
    <property type="entry name" value="ASPARAGINE--TRNA LIGASE, MITOCHONDRIAL-RELATED"/>
    <property type="match status" value="1"/>
</dbReference>
<evidence type="ECO:0000313" key="7">
    <source>
        <dbReference type="EMBL" id="CAH2055961.1"/>
    </source>
</evidence>
<organism evidence="7 8">
    <name type="scientific">Iphiclides podalirius</name>
    <name type="common">scarce swallowtail</name>
    <dbReference type="NCBI Taxonomy" id="110791"/>
    <lineage>
        <taxon>Eukaryota</taxon>
        <taxon>Metazoa</taxon>
        <taxon>Ecdysozoa</taxon>
        <taxon>Arthropoda</taxon>
        <taxon>Hexapoda</taxon>
        <taxon>Insecta</taxon>
        <taxon>Pterygota</taxon>
        <taxon>Neoptera</taxon>
        <taxon>Endopterygota</taxon>
        <taxon>Lepidoptera</taxon>
        <taxon>Glossata</taxon>
        <taxon>Ditrysia</taxon>
        <taxon>Papilionoidea</taxon>
        <taxon>Papilionidae</taxon>
        <taxon>Papilioninae</taxon>
        <taxon>Iphiclides</taxon>
    </lineage>
</organism>
<dbReference type="Proteomes" id="UP000837857">
    <property type="component" value="Chromosome 22"/>
</dbReference>
<keyword evidence="1" id="KW-0436">Ligase</keyword>
<dbReference type="PANTHER" id="PTHR22594">
    <property type="entry name" value="ASPARTYL/LYSYL-TRNA SYNTHETASE"/>
    <property type="match status" value="1"/>
</dbReference>
<evidence type="ECO:0000256" key="4">
    <source>
        <dbReference type="ARBA" id="ARBA00022917"/>
    </source>
</evidence>
<dbReference type="Gene3D" id="3.30.930.10">
    <property type="entry name" value="Bira Bifunctional Protein, Domain 2"/>
    <property type="match status" value="1"/>
</dbReference>
<keyword evidence="5" id="KW-0030">Aminoacyl-tRNA synthetase</keyword>
<evidence type="ECO:0000313" key="8">
    <source>
        <dbReference type="Proteomes" id="UP000837857"/>
    </source>
</evidence>
<gene>
    <name evidence="7" type="ORF">IPOD504_LOCUS9247</name>
</gene>
<name>A0ABN8IIR3_9NEOP</name>
<dbReference type="InterPro" id="IPR004364">
    <property type="entry name" value="Aa-tRNA-synt_II"/>
</dbReference>
<proteinExistence type="predicted"/>
<keyword evidence="8" id="KW-1185">Reference proteome</keyword>
<dbReference type="SUPFAM" id="SSF55681">
    <property type="entry name" value="Class II aaRS and biotin synthetases"/>
    <property type="match status" value="1"/>
</dbReference>
<evidence type="ECO:0000256" key="1">
    <source>
        <dbReference type="ARBA" id="ARBA00022598"/>
    </source>
</evidence>
<reference evidence="7" key="1">
    <citation type="submission" date="2022-03" db="EMBL/GenBank/DDBJ databases">
        <authorList>
            <person name="Martin H S."/>
        </authorList>
    </citation>
    <scope>NUCLEOTIDE SEQUENCE</scope>
</reference>